<proteinExistence type="predicted"/>
<sequence>MLSNTQSSLFVCFLGALLTISYSQEVLSSGGAGVLNPLPGNLLNIWSASMFQRSQYSESLNVLPVRGRKEESLDQIADLPLKKSGSPLNFVRITSPYPFDVDADADSLRLSADTLCTTKAVRPDENKQWKCFSNKKHGHAEIDILLPETKEAKVFIATNQAVTVHYPPLSNAPQAGTGQSTDPLSVHINQEHALKQSLSKQLRDQEKVQAAIQRASGLLKVSLSNPSDDSALQTEQAIAFKLIHGLSQEEEQEFKDQIEKIRSGEQLNAATNPDLVLAPDTSIHLENLNVIFSGLINSLPVDGGTSSSGNNQGKSPGDGTSNASESSRNSSGPETSAGKETQNSSVPSDKPKNTRIQPLASAPGRLLKPGLLTRLGAGRALNNPVVMNNSAGASTGQITGKAEIKARKAIQRKIARAMALQKAVKLPRFFPLKYTSLMGSYLFINTAIAVYAPSMGFPVVDPMSFIPISTFLFTYLSAEACLEGFGRAKEVTKATTTQEELKLELAVQEACLKARTRRSLDEFGVEVEASIQGKRYVLSDYGKAESDCFRRLGLDPELPLTRHDVIKATEETAEEICARIKSPGK</sequence>
<accession>A0ABY6GPC8</accession>
<dbReference type="RefSeq" id="WP_262596193.1">
    <property type="nucleotide sequence ID" value="NZ_CP103300.1"/>
</dbReference>
<evidence type="ECO:0000256" key="1">
    <source>
        <dbReference type="SAM" id="MobiDB-lite"/>
    </source>
</evidence>
<dbReference type="Proteomes" id="UP001163255">
    <property type="component" value="Chromosome"/>
</dbReference>
<name>A0ABY6GPC8_9GAMM</name>
<keyword evidence="3" id="KW-1185">Reference proteome</keyword>
<protein>
    <submittedName>
        <fullName evidence="2">Uncharacterized protein</fullName>
    </submittedName>
</protein>
<evidence type="ECO:0000313" key="2">
    <source>
        <dbReference type="EMBL" id="UYM14613.1"/>
    </source>
</evidence>
<evidence type="ECO:0000313" key="3">
    <source>
        <dbReference type="Proteomes" id="UP001163255"/>
    </source>
</evidence>
<organism evidence="2 3">
    <name type="scientific">Endozoicomonas euniceicola</name>
    <dbReference type="NCBI Taxonomy" id="1234143"/>
    <lineage>
        <taxon>Bacteria</taxon>
        <taxon>Pseudomonadati</taxon>
        <taxon>Pseudomonadota</taxon>
        <taxon>Gammaproteobacteria</taxon>
        <taxon>Oceanospirillales</taxon>
        <taxon>Endozoicomonadaceae</taxon>
        <taxon>Endozoicomonas</taxon>
    </lineage>
</organism>
<reference evidence="2" key="1">
    <citation type="submission" date="2022-10" db="EMBL/GenBank/DDBJ databases">
        <title>Completed Genome Sequence of two octocoral isolated bacterium, Endozoicomonas euniceicola EF212T and Endozoicomonas gorgoniicola PS125T.</title>
        <authorList>
            <person name="Chiou Y.-J."/>
            <person name="Chen Y.-H."/>
        </authorList>
    </citation>
    <scope>NUCLEOTIDE SEQUENCE</scope>
    <source>
        <strain evidence="2">EF212</strain>
    </source>
</reference>
<dbReference type="EMBL" id="CP103300">
    <property type="protein sequence ID" value="UYM14613.1"/>
    <property type="molecule type" value="Genomic_DNA"/>
</dbReference>
<gene>
    <name evidence="2" type="ORF">NX720_17175</name>
</gene>
<feature type="compositionally biased region" description="Polar residues" evidence="1">
    <location>
        <begin position="338"/>
        <end position="347"/>
    </location>
</feature>
<feature type="compositionally biased region" description="Polar residues" evidence="1">
    <location>
        <begin position="304"/>
        <end position="314"/>
    </location>
</feature>
<feature type="region of interest" description="Disordered" evidence="1">
    <location>
        <begin position="303"/>
        <end position="361"/>
    </location>
</feature>
<feature type="compositionally biased region" description="Low complexity" evidence="1">
    <location>
        <begin position="319"/>
        <end position="336"/>
    </location>
</feature>